<dbReference type="EMBL" id="GL945485">
    <property type="protein sequence ID" value="EGN95837.1"/>
    <property type="molecule type" value="Genomic_DNA"/>
</dbReference>
<protein>
    <submittedName>
        <fullName evidence="1">Uncharacterized protein</fullName>
    </submittedName>
</protein>
<organism evidence="2">
    <name type="scientific">Serpula lacrymans var. lacrymans (strain S7.3)</name>
    <name type="common">Dry rot fungus</name>
    <dbReference type="NCBI Taxonomy" id="936435"/>
    <lineage>
        <taxon>Eukaryota</taxon>
        <taxon>Fungi</taxon>
        <taxon>Dikarya</taxon>
        <taxon>Basidiomycota</taxon>
        <taxon>Agaricomycotina</taxon>
        <taxon>Agaricomycetes</taxon>
        <taxon>Agaricomycetidae</taxon>
        <taxon>Boletales</taxon>
        <taxon>Coniophorineae</taxon>
        <taxon>Serpulaceae</taxon>
        <taxon>Serpula</taxon>
    </lineage>
</organism>
<gene>
    <name evidence="1" type="ORF">SERLA73DRAFT_76891</name>
</gene>
<proteinExistence type="predicted"/>
<evidence type="ECO:0000313" key="1">
    <source>
        <dbReference type="EMBL" id="EGN95837.1"/>
    </source>
</evidence>
<evidence type="ECO:0000313" key="2">
    <source>
        <dbReference type="Proteomes" id="UP000008063"/>
    </source>
</evidence>
<dbReference type="HOGENOM" id="CLU_1563817_0_0_1"/>
<dbReference type="AlphaFoldDB" id="F8Q8E9"/>
<dbReference type="InParanoid" id="F8Q8E9"/>
<name>F8Q8E9_SERL3</name>
<accession>F8Q8E9</accession>
<reference evidence="2" key="1">
    <citation type="journal article" date="2011" name="Science">
        <title>The plant cell wall-decomposing machinery underlies the functional diversity of forest fungi.</title>
        <authorList>
            <person name="Eastwood D.C."/>
            <person name="Floudas D."/>
            <person name="Binder M."/>
            <person name="Majcherczyk A."/>
            <person name="Schneider P."/>
            <person name="Aerts A."/>
            <person name="Asiegbu F.O."/>
            <person name="Baker S.E."/>
            <person name="Barry K."/>
            <person name="Bendiksby M."/>
            <person name="Blumentritt M."/>
            <person name="Coutinho P.M."/>
            <person name="Cullen D."/>
            <person name="de Vries R.P."/>
            <person name="Gathman A."/>
            <person name="Goodell B."/>
            <person name="Henrissat B."/>
            <person name="Ihrmark K."/>
            <person name="Kauserud H."/>
            <person name="Kohler A."/>
            <person name="LaButti K."/>
            <person name="Lapidus A."/>
            <person name="Lavin J.L."/>
            <person name="Lee Y.-H."/>
            <person name="Lindquist E."/>
            <person name="Lilly W."/>
            <person name="Lucas S."/>
            <person name="Morin E."/>
            <person name="Murat C."/>
            <person name="Oguiza J.A."/>
            <person name="Park J."/>
            <person name="Pisabarro A.G."/>
            <person name="Riley R."/>
            <person name="Rosling A."/>
            <person name="Salamov A."/>
            <person name="Schmidt O."/>
            <person name="Schmutz J."/>
            <person name="Skrede I."/>
            <person name="Stenlid J."/>
            <person name="Wiebenga A."/>
            <person name="Xie X."/>
            <person name="Kuees U."/>
            <person name="Hibbett D.S."/>
            <person name="Hoffmeister D."/>
            <person name="Hoegberg N."/>
            <person name="Martin F."/>
            <person name="Grigoriev I.V."/>
            <person name="Watkinson S.C."/>
        </authorList>
    </citation>
    <scope>NUCLEOTIDE SEQUENCE [LARGE SCALE GENOMIC DNA]</scope>
    <source>
        <strain evidence="2">strain S7.3</strain>
    </source>
</reference>
<keyword evidence="2" id="KW-1185">Reference proteome</keyword>
<sequence length="171" mass="18468">MPCNNLPTPVDRLSWLDLAVQDRPEPTHDLFSVLLQANFKFDGSHGIQCTLPSVTTFAATLRPVINNATHLGIVHALQDAFQNYSLPLLRQHRFAHLFNSVDLQHNLNGNPESLPSNLPATLDLAKPNPGVATSDVIVSGVVTATPATPQSAEITLHCSTTTTELDFAKNG</sequence>
<dbReference type="Proteomes" id="UP000008063">
    <property type="component" value="Unassembled WGS sequence"/>
</dbReference>